<organism evidence="1 2">
    <name type="scientific">Pararge aegeria aegeria</name>
    <dbReference type="NCBI Taxonomy" id="348720"/>
    <lineage>
        <taxon>Eukaryota</taxon>
        <taxon>Metazoa</taxon>
        <taxon>Ecdysozoa</taxon>
        <taxon>Arthropoda</taxon>
        <taxon>Hexapoda</taxon>
        <taxon>Insecta</taxon>
        <taxon>Pterygota</taxon>
        <taxon>Neoptera</taxon>
        <taxon>Endopterygota</taxon>
        <taxon>Lepidoptera</taxon>
        <taxon>Glossata</taxon>
        <taxon>Ditrysia</taxon>
        <taxon>Papilionoidea</taxon>
        <taxon>Nymphalidae</taxon>
        <taxon>Satyrinae</taxon>
        <taxon>Satyrini</taxon>
        <taxon>Parargina</taxon>
        <taxon>Pararge</taxon>
    </lineage>
</organism>
<keyword evidence="2" id="KW-1185">Reference proteome</keyword>
<proteinExistence type="predicted"/>
<evidence type="ECO:0000313" key="2">
    <source>
        <dbReference type="Proteomes" id="UP000838756"/>
    </source>
</evidence>
<dbReference type="Proteomes" id="UP000838756">
    <property type="component" value="Unassembled WGS sequence"/>
</dbReference>
<sequence>MEEEDPSPTYARERRPPIFRRDRHLASALARGEIDYLLSQWDNPRGLKREHHLLKRDTKNVTFLPSDQYIHWALLHISSSPPSPRYTEQLLRHMRIDSHGCYYPGPRRLCEVQTYSSSSSSHTALVSSLLVEEDISDCDRQYHLQPTVQTRLQVLRM</sequence>
<dbReference type="OrthoDB" id="7402257at2759"/>
<evidence type="ECO:0000313" key="1">
    <source>
        <dbReference type="EMBL" id="CAH2236868.1"/>
    </source>
</evidence>
<comment type="caution">
    <text evidence="1">The sequence shown here is derived from an EMBL/GenBank/DDBJ whole genome shotgun (WGS) entry which is preliminary data.</text>
</comment>
<dbReference type="AlphaFoldDB" id="A0A8S4RJV5"/>
<reference evidence="1" key="1">
    <citation type="submission" date="2022-03" db="EMBL/GenBank/DDBJ databases">
        <authorList>
            <person name="Lindestad O."/>
        </authorList>
    </citation>
    <scope>NUCLEOTIDE SEQUENCE</scope>
</reference>
<gene>
    <name evidence="1" type="primary">jg23224</name>
    <name evidence="1" type="ORF">PAEG_LOCUS14203</name>
</gene>
<protein>
    <submittedName>
        <fullName evidence="1">Jg23224 protein</fullName>
    </submittedName>
</protein>
<name>A0A8S4RJV5_9NEOP</name>
<dbReference type="EMBL" id="CAKXAJ010025236">
    <property type="protein sequence ID" value="CAH2236868.1"/>
    <property type="molecule type" value="Genomic_DNA"/>
</dbReference>
<accession>A0A8S4RJV5</accession>